<feature type="transmembrane region" description="Helical" evidence="9">
    <location>
        <begin position="200"/>
        <end position="226"/>
    </location>
</feature>
<dbReference type="NCBIfam" id="TIGR01297">
    <property type="entry name" value="CDF"/>
    <property type="match status" value="1"/>
</dbReference>
<feature type="domain" description="Cation efflux protein cytoplasmic" evidence="11">
    <location>
        <begin position="267"/>
        <end position="341"/>
    </location>
</feature>
<feature type="region of interest" description="Disordered" evidence="8">
    <location>
        <begin position="139"/>
        <end position="166"/>
    </location>
</feature>
<evidence type="ECO:0000256" key="6">
    <source>
        <dbReference type="ARBA" id="ARBA00022989"/>
    </source>
</evidence>
<feature type="transmembrane region" description="Helical" evidence="9">
    <location>
        <begin position="80"/>
        <end position="101"/>
    </location>
</feature>
<dbReference type="Proteomes" id="UP001174694">
    <property type="component" value="Unassembled WGS sequence"/>
</dbReference>
<keyword evidence="6 9" id="KW-1133">Transmembrane helix</keyword>
<evidence type="ECO:0000256" key="8">
    <source>
        <dbReference type="SAM" id="MobiDB-lite"/>
    </source>
</evidence>
<dbReference type="InterPro" id="IPR058533">
    <property type="entry name" value="Cation_efflux_TM"/>
</dbReference>
<evidence type="ECO:0000256" key="4">
    <source>
        <dbReference type="ARBA" id="ARBA00022692"/>
    </source>
</evidence>
<dbReference type="InterPro" id="IPR027470">
    <property type="entry name" value="Cation_efflux_CTD"/>
</dbReference>
<keyword evidence="3" id="KW-0813">Transport</keyword>
<dbReference type="PANTHER" id="PTHR45820">
    <property type="entry name" value="FI23527P1"/>
    <property type="match status" value="1"/>
</dbReference>
<evidence type="ECO:0000256" key="3">
    <source>
        <dbReference type="ARBA" id="ARBA00022448"/>
    </source>
</evidence>
<feature type="compositionally biased region" description="Low complexity" evidence="8">
    <location>
        <begin position="157"/>
        <end position="166"/>
    </location>
</feature>
<dbReference type="EMBL" id="JANBVO010000028">
    <property type="protein sequence ID" value="KAJ9138885.1"/>
    <property type="molecule type" value="Genomic_DNA"/>
</dbReference>
<evidence type="ECO:0000256" key="9">
    <source>
        <dbReference type="SAM" id="Phobius"/>
    </source>
</evidence>
<evidence type="ECO:0000259" key="11">
    <source>
        <dbReference type="Pfam" id="PF16916"/>
    </source>
</evidence>
<dbReference type="SUPFAM" id="SSF160240">
    <property type="entry name" value="Cation efflux protein cytoplasmic domain-like"/>
    <property type="match status" value="1"/>
</dbReference>
<keyword evidence="13" id="KW-1185">Reference proteome</keyword>
<accession>A0AA38RJE9</accession>
<dbReference type="AlphaFoldDB" id="A0AA38RJE9"/>
<comment type="caution">
    <text evidence="12">The sequence shown here is derived from an EMBL/GenBank/DDBJ whole genome shotgun (WGS) entry which is preliminary data.</text>
</comment>
<evidence type="ECO:0000259" key="10">
    <source>
        <dbReference type="Pfam" id="PF01545"/>
    </source>
</evidence>
<gene>
    <name evidence="12" type="ORF">NKR23_g8264</name>
</gene>
<evidence type="ECO:0000256" key="2">
    <source>
        <dbReference type="ARBA" id="ARBA00008873"/>
    </source>
</evidence>
<keyword evidence="4 9" id="KW-0812">Transmembrane</keyword>
<feature type="transmembrane region" description="Helical" evidence="9">
    <location>
        <begin position="238"/>
        <end position="255"/>
    </location>
</feature>
<evidence type="ECO:0000313" key="13">
    <source>
        <dbReference type="Proteomes" id="UP001174694"/>
    </source>
</evidence>
<dbReference type="Gene3D" id="1.20.1510.10">
    <property type="entry name" value="Cation efflux protein transmembrane domain"/>
    <property type="match status" value="1"/>
</dbReference>
<evidence type="ECO:0000256" key="1">
    <source>
        <dbReference type="ARBA" id="ARBA00004141"/>
    </source>
</evidence>
<keyword evidence="5" id="KW-0862">Zinc</keyword>
<dbReference type="InterPro" id="IPR027469">
    <property type="entry name" value="Cation_efflux_TMD_sf"/>
</dbReference>
<evidence type="ECO:0000256" key="7">
    <source>
        <dbReference type="ARBA" id="ARBA00023136"/>
    </source>
</evidence>
<proteinExistence type="inferred from homology"/>
<protein>
    <submittedName>
        <fullName evidence="12">Cation efflux family protein</fullName>
    </submittedName>
</protein>
<feature type="transmembrane region" description="Helical" evidence="9">
    <location>
        <begin position="12"/>
        <end position="35"/>
    </location>
</feature>
<organism evidence="12 13">
    <name type="scientific">Pleurostoma richardsiae</name>
    <dbReference type="NCBI Taxonomy" id="41990"/>
    <lineage>
        <taxon>Eukaryota</taxon>
        <taxon>Fungi</taxon>
        <taxon>Dikarya</taxon>
        <taxon>Ascomycota</taxon>
        <taxon>Pezizomycotina</taxon>
        <taxon>Sordariomycetes</taxon>
        <taxon>Sordariomycetidae</taxon>
        <taxon>Calosphaeriales</taxon>
        <taxon>Pleurostomataceae</taxon>
        <taxon>Pleurostoma</taxon>
    </lineage>
</organism>
<feature type="transmembrane region" description="Helical" evidence="9">
    <location>
        <begin position="116"/>
        <end position="134"/>
    </location>
</feature>
<sequence>MTLNLSPKRRLTAVIAISFSYFVAEISVAFITGSIALLADAFHYLNDLVGFIVALTALIISEHSDSPQDLSFGWQRAQLLGAFFNGSFLLALGISIFLQSIERFISPEGVEKPELVLIMGCVGLCLNIVSAAFLHEHHGHGHGHDHGPNPDAQQKQAGTASTGSSSAVKAETIPMDPIHPHAEHRHLVAKLKSPGRDLGMLGVLLHVMGDALNNVGVIIAALVIWLTHYPARIYADPGVSMGIAIMILITAWPLVKQTGTILLQSAPRGVDISDVKHDLEKIPGIESVHELHIWRLNQQKAIASAHVVVSDQNVEHFMEKARTVSECLHAYGIHSTTLQPELAVTVADASAPQADGDASSSSNNVGTAAESASLSLRRRRLDPAACQVICGSLCDNLKCCTNGQL</sequence>
<feature type="domain" description="Cation efflux protein transmembrane" evidence="10">
    <location>
        <begin position="12"/>
        <end position="263"/>
    </location>
</feature>
<feature type="transmembrane region" description="Helical" evidence="9">
    <location>
        <begin position="41"/>
        <end position="60"/>
    </location>
</feature>
<dbReference type="PANTHER" id="PTHR45820:SF5">
    <property type="entry name" value="DIFFUSION FACILITATOR FAMILY METAL ION TRANSPORTER, PUTATIVE-RELATED"/>
    <property type="match status" value="1"/>
</dbReference>
<dbReference type="GO" id="GO:0005385">
    <property type="term" value="F:zinc ion transmembrane transporter activity"/>
    <property type="evidence" value="ECO:0007669"/>
    <property type="project" value="TreeGrafter"/>
</dbReference>
<dbReference type="InterPro" id="IPR036837">
    <property type="entry name" value="Cation_efflux_CTD_sf"/>
</dbReference>
<comment type="subcellular location">
    <subcellularLocation>
        <location evidence="1">Membrane</location>
        <topology evidence="1">Multi-pass membrane protein</topology>
    </subcellularLocation>
</comment>
<dbReference type="GO" id="GO:0016020">
    <property type="term" value="C:membrane"/>
    <property type="evidence" value="ECO:0007669"/>
    <property type="project" value="UniProtKB-SubCell"/>
</dbReference>
<name>A0AA38RJE9_9PEZI</name>
<comment type="similarity">
    <text evidence="2">Belongs to the cation diffusion facilitator (CDF) transporter (TC 2.A.4) family. SLC30A subfamily.</text>
</comment>
<reference evidence="12" key="1">
    <citation type="submission" date="2022-07" db="EMBL/GenBank/DDBJ databases">
        <title>Fungi with potential for degradation of polypropylene.</title>
        <authorList>
            <person name="Gostincar C."/>
        </authorList>
    </citation>
    <scope>NUCLEOTIDE SEQUENCE</scope>
    <source>
        <strain evidence="12">EXF-13308</strain>
    </source>
</reference>
<dbReference type="Pfam" id="PF01545">
    <property type="entry name" value="Cation_efflux"/>
    <property type="match status" value="1"/>
</dbReference>
<evidence type="ECO:0000256" key="5">
    <source>
        <dbReference type="ARBA" id="ARBA00022833"/>
    </source>
</evidence>
<evidence type="ECO:0000313" key="12">
    <source>
        <dbReference type="EMBL" id="KAJ9138885.1"/>
    </source>
</evidence>
<dbReference type="InterPro" id="IPR002524">
    <property type="entry name" value="Cation_efflux"/>
</dbReference>
<keyword evidence="7 9" id="KW-0472">Membrane</keyword>
<dbReference type="SUPFAM" id="SSF161111">
    <property type="entry name" value="Cation efflux protein transmembrane domain-like"/>
    <property type="match status" value="1"/>
</dbReference>
<dbReference type="GO" id="GO:0006882">
    <property type="term" value="P:intracellular zinc ion homeostasis"/>
    <property type="evidence" value="ECO:0007669"/>
    <property type="project" value="TreeGrafter"/>
</dbReference>
<dbReference type="Pfam" id="PF16916">
    <property type="entry name" value="ZT_dimer"/>
    <property type="match status" value="1"/>
</dbReference>